<keyword evidence="5 7" id="KW-0472">Membrane</keyword>
<evidence type="ECO:0000256" key="4">
    <source>
        <dbReference type="ARBA" id="ARBA00022989"/>
    </source>
</evidence>
<proteinExistence type="inferred from homology"/>
<evidence type="ECO:0000256" key="7">
    <source>
        <dbReference type="SAM" id="Phobius"/>
    </source>
</evidence>
<dbReference type="EMBL" id="CP042430">
    <property type="protein sequence ID" value="QEC46746.1"/>
    <property type="molecule type" value="Genomic_DNA"/>
</dbReference>
<dbReference type="KEGG" id="bsol:FSW04_03525"/>
<comment type="subcellular location">
    <subcellularLocation>
        <location evidence="1">Cell membrane</location>
        <topology evidence="1">Multi-pass membrane protein</topology>
    </subcellularLocation>
</comment>
<dbReference type="InterPro" id="IPR050250">
    <property type="entry name" value="Macrolide_Exporter_MacB"/>
</dbReference>
<dbReference type="Pfam" id="PF02687">
    <property type="entry name" value="FtsX"/>
    <property type="match status" value="1"/>
</dbReference>
<name>A0A5B8U171_9ACTN</name>
<evidence type="ECO:0000256" key="1">
    <source>
        <dbReference type="ARBA" id="ARBA00004651"/>
    </source>
</evidence>
<feature type="transmembrane region" description="Helical" evidence="7">
    <location>
        <begin position="55"/>
        <end position="77"/>
    </location>
</feature>
<sequence>MKAHPTTGPTAGPLAQAPVPRATRLDAAGSGGSGSAPVLELILTNLRRRKARTAATALGIALGVATIVALLSIGSGIKRTAGELVHLGQADLGVFQSGVTDPTASLLPLSLGARLEARPDVAEATPLLLVIEGVRQDPAAVVFGARPEGFFARRLVAVQGTSRLGGRSVAVGDRLARELRLKPGGTLTVKRRRFTVAGIYHTGVYFEDTGAVMDLVAAQRLTDRRGEATTFAVQLATGAHHAAAVKAIRRALPGLQIIGTADDAERAGANGELVRNTVSIVATLALILGGLGVTNTMAMAVLERRRELALLNALGWRRGRVALLVLAEGVITSIGGAAVGLLLGTLGAGWLAQGLGVSAVVTPHVTMATIGQAVLIGGAVGVLGGLYPAWRGTSISGAELLAAGT</sequence>
<dbReference type="GO" id="GO:0005886">
    <property type="term" value="C:plasma membrane"/>
    <property type="evidence" value="ECO:0007669"/>
    <property type="project" value="UniProtKB-SubCell"/>
</dbReference>
<comment type="similarity">
    <text evidence="6">Belongs to the ABC-4 integral membrane protein family.</text>
</comment>
<evidence type="ECO:0000259" key="8">
    <source>
        <dbReference type="Pfam" id="PF02687"/>
    </source>
</evidence>
<keyword evidence="3 7" id="KW-0812">Transmembrane</keyword>
<feature type="domain" description="MacB-like periplasmic core" evidence="9">
    <location>
        <begin position="53"/>
        <end position="250"/>
    </location>
</feature>
<reference evidence="10 11" key="1">
    <citation type="journal article" date="2018" name="J. Microbiol.">
        <title>Baekduia soli gen. nov., sp. nov., a novel bacterium isolated from the soil of Baekdu Mountain and proposal of a novel family name, Baekduiaceae fam. nov.</title>
        <authorList>
            <person name="An D.S."/>
            <person name="Siddiqi M.Z."/>
            <person name="Kim K.H."/>
            <person name="Yu H.S."/>
            <person name="Im W.T."/>
        </authorList>
    </citation>
    <scope>NUCLEOTIDE SEQUENCE [LARGE SCALE GENOMIC DNA]</scope>
    <source>
        <strain evidence="10 11">BR7-21</strain>
    </source>
</reference>
<dbReference type="PANTHER" id="PTHR30572">
    <property type="entry name" value="MEMBRANE COMPONENT OF TRANSPORTER-RELATED"/>
    <property type="match status" value="1"/>
</dbReference>
<organism evidence="10 11">
    <name type="scientific">Baekduia soli</name>
    <dbReference type="NCBI Taxonomy" id="496014"/>
    <lineage>
        <taxon>Bacteria</taxon>
        <taxon>Bacillati</taxon>
        <taxon>Actinomycetota</taxon>
        <taxon>Thermoleophilia</taxon>
        <taxon>Solirubrobacterales</taxon>
        <taxon>Baekduiaceae</taxon>
        <taxon>Baekduia</taxon>
    </lineage>
</organism>
<keyword evidence="2" id="KW-1003">Cell membrane</keyword>
<feature type="transmembrane region" description="Helical" evidence="7">
    <location>
        <begin position="370"/>
        <end position="390"/>
    </location>
</feature>
<evidence type="ECO:0000313" key="10">
    <source>
        <dbReference type="EMBL" id="QEC46746.1"/>
    </source>
</evidence>
<gene>
    <name evidence="10" type="ORF">FSW04_03525</name>
</gene>
<dbReference type="GO" id="GO:0022857">
    <property type="term" value="F:transmembrane transporter activity"/>
    <property type="evidence" value="ECO:0007669"/>
    <property type="project" value="TreeGrafter"/>
</dbReference>
<protein>
    <submittedName>
        <fullName evidence="10">ABC transporter permease</fullName>
    </submittedName>
</protein>
<accession>A0A5B8U171</accession>
<dbReference type="Pfam" id="PF12704">
    <property type="entry name" value="MacB_PCD"/>
    <property type="match status" value="1"/>
</dbReference>
<feature type="domain" description="ABC3 transporter permease C-terminal" evidence="8">
    <location>
        <begin position="280"/>
        <end position="395"/>
    </location>
</feature>
<evidence type="ECO:0000313" key="11">
    <source>
        <dbReference type="Proteomes" id="UP000321805"/>
    </source>
</evidence>
<evidence type="ECO:0000256" key="2">
    <source>
        <dbReference type="ARBA" id="ARBA00022475"/>
    </source>
</evidence>
<keyword evidence="4 7" id="KW-1133">Transmembrane helix</keyword>
<feature type="transmembrane region" description="Helical" evidence="7">
    <location>
        <begin position="280"/>
        <end position="302"/>
    </location>
</feature>
<dbReference type="OrthoDB" id="9780560at2"/>
<keyword evidence="11" id="KW-1185">Reference proteome</keyword>
<dbReference type="Proteomes" id="UP000321805">
    <property type="component" value="Chromosome"/>
</dbReference>
<dbReference type="InterPro" id="IPR003838">
    <property type="entry name" value="ABC3_permease_C"/>
</dbReference>
<dbReference type="PANTHER" id="PTHR30572:SF4">
    <property type="entry name" value="ABC TRANSPORTER PERMEASE YTRF"/>
    <property type="match status" value="1"/>
</dbReference>
<evidence type="ECO:0000256" key="3">
    <source>
        <dbReference type="ARBA" id="ARBA00022692"/>
    </source>
</evidence>
<dbReference type="InterPro" id="IPR025857">
    <property type="entry name" value="MacB_PCD"/>
</dbReference>
<evidence type="ECO:0000256" key="5">
    <source>
        <dbReference type="ARBA" id="ARBA00023136"/>
    </source>
</evidence>
<dbReference type="AlphaFoldDB" id="A0A5B8U171"/>
<evidence type="ECO:0000256" key="6">
    <source>
        <dbReference type="ARBA" id="ARBA00038076"/>
    </source>
</evidence>
<feature type="transmembrane region" description="Helical" evidence="7">
    <location>
        <begin position="323"/>
        <end position="350"/>
    </location>
</feature>
<evidence type="ECO:0000259" key="9">
    <source>
        <dbReference type="Pfam" id="PF12704"/>
    </source>
</evidence>